<protein>
    <submittedName>
        <fullName evidence="2">Histone H3, putative</fullName>
    </submittedName>
</protein>
<gene>
    <name evidence="2" type="ORF">LtaPh_1605481</name>
</gene>
<evidence type="ECO:0000256" key="1">
    <source>
        <dbReference type="SAM" id="Phobius"/>
    </source>
</evidence>
<dbReference type="EMBL" id="BLBS01000020">
    <property type="protein sequence ID" value="GET87413.1"/>
    <property type="molecule type" value="Genomic_DNA"/>
</dbReference>
<sequence length="165" mass="19152">MSFGWIVTRFAWMQARFVSAISDTMYASVASWIAMMALLWKRRPSFCALDTSRTRRWNGAHWISRLVLFWNLRISRIAHVPGRQRRCAFFTPDAPLGAFLLFFDVMVRFARAVSLVRDMVWCGGVGRGCWEGLVVREDAERGELWVSRQRRAKRMCVCAYACEDA</sequence>
<reference evidence="2" key="1">
    <citation type="submission" date="2019-11" db="EMBL/GenBank/DDBJ databases">
        <title>Leishmania tarentolae CDS.</title>
        <authorList>
            <person name="Goto Y."/>
            <person name="Yamagishi J."/>
        </authorList>
    </citation>
    <scope>NUCLEOTIDE SEQUENCE [LARGE SCALE GENOMIC DNA]</scope>
    <source>
        <strain evidence="2">Parrot Tar II</strain>
    </source>
</reference>
<dbReference type="Proteomes" id="UP000419144">
    <property type="component" value="Unassembled WGS sequence"/>
</dbReference>
<comment type="caution">
    <text evidence="2">The sequence shown here is derived from an EMBL/GenBank/DDBJ whole genome shotgun (WGS) entry which is preliminary data.</text>
</comment>
<keyword evidence="1" id="KW-0812">Transmembrane</keyword>
<dbReference type="VEuPathDB" id="TriTrypDB:LtaPh_1605481"/>
<name>A0A640KCW1_LEITA</name>
<keyword evidence="1" id="KW-0472">Membrane</keyword>
<feature type="transmembrane region" description="Helical" evidence="1">
    <location>
        <begin position="20"/>
        <end position="40"/>
    </location>
</feature>
<organism evidence="2 3">
    <name type="scientific">Leishmania tarentolae</name>
    <name type="common">Sauroleishmania tarentolae</name>
    <dbReference type="NCBI Taxonomy" id="5689"/>
    <lineage>
        <taxon>Eukaryota</taxon>
        <taxon>Discoba</taxon>
        <taxon>Euglenozoa</taxon>
        <taxon>Kinetoplastea</taxon>
        <taxon>Metakinetoplastina</taxon>
        <taxon>Trypanosomatida</taxon>
        <taxon>Trypanosomatidae</taxon>
        <taxon>Leishmaniinae</taxon>
        <taxon>Leishmania</taxon>
        <taxon>lizard Leishmania</taxon>
    </lineage>
</organism>
<evidence type="ECO:0000313" key="3">
    <source>
        <dbReference type="Proteomes" id="UP000419144"/>
    </source>
</evidence>
<accession>A0A640KCW1</accession>
<keyword evidence="3" id="KW-1185">Reference proteome</keyword>
<evidence type="ECO:0000313" key="2">
    <source>
        <dbReference type="EMBL" id="GET87413.1"/>
    </source>
</evidence>
<dbReference type="AlphaFoldDB" id="A0A640KCW1"/>
<keyword evidence="1" id="KW-1133">Transmembrane helix</keyword>
<proteinExistence type="predicted"/>
<dbReference type="OrthoDB" id="654462at2759"/>